<organism evidence="2 4">
    <name type="scientific">Aliidiomarina maris</name>
    <dbReference type="NCBI Taxonomy" id="531312"/>
    <lineage>
        <taxon>Bacteria</taxon>
        <taxon>Pseudomonadati</taxon>
        <taxon>Pseudomonadota</taxon>
        <taxon>Gammaproteobacteria</taxon>
        <taxon>Alteromonadales</taxon>
        <taxon>Idiomarinaceae</taxon>
        <taxon>Aliidiomarina</taxon>
    </lineage>
</organism>
<keyword evidence="2" id="KW-0808">Transferase</keyword>
<name>A0A327X772_9GAMM</name>
<sequence>MNSVIDQGQQVRSAEAFDPAPVTAWLQGKVEGLQGEPEVTQFTGGASNWTYRLDYGTPAHDYVLRRAPAGTKARSAHDMQREYGLQKALREVFPWVPEMVGYCADPELIGTDFYVMQRIAGVIPRKNLPKGLNLSSSQAQQLCYAMLDKLVALHQVDIHNSGLQEFGKGEGYAQRQIEGWAKRFQQARTWNVPSGQRIINWLRANMPETERLCMTHNDYRLDNLILNPNDATDILAVLDWELATIGDPLMEVGNMLAYWTQADDDPIARSIRRQPTHLPGMLTRQQIIQYYCDKAGVEVDSFAFYEVYGLFRLSAIVQQIYYRYHHGQTRNKAFKNFWFLVHYLHWRCRKVMRAHQRQGRR</sequence>
<proteinExistence type="predicted"/>
<dbReference type="RefSeq" id="WP_111567994.1">
    <property type="nucleotide sequence ID" value="NZ_PIPK01000001.1"/>
</dbReference>
<dbReference type="Proteomes" id="UP000249203">
    <property type="component" value="Unassembled WGS sequence"/>
</dbReference>
<keyword evidence="2" id="KW-0418">Kinase</keyword>
<evidence type="ECO:0000313" key="2">
    <source>
        <dbReference type="EMBL" id="RAK01502.1"/>
    </source>
</evidence>
<dbReference type="AlphaFoldDB" id="A0A327X772"/>
<dbReference type="Proteomes" id="UP000287865">
    <property type="component" value="Unassembled WGS sequence"/>
</dbReference>
<dbReference type="EMBL" id="QLMD01000001">
    <property type="protein sequence ID" value="RAK01502.1"/>
    <property type="molecule type" value="Genomic_DNA"/>
</dbReference>
<dbReference type="SUPFAM" id="SSF56112">
    <property type="entry name" value="Protein kinase-like (PK-like)"/>
    <property type="match status" value="1"/>
</dbReference>
<dbReference type="Gene3D" id="3.90.1200.10">
    <property type="match status" value="1"/>
</dbReference>
<keyword evidence="5" id="KW-1185">Reference proteome</keyword>
<dbReference type="PANTHER" id="PTHR47829:SF1">
    <property type="entry name" value="HAD FAMILY PHOSPHATASE"/>
    <property type="match status" value="1"/>
</dbReference>
<dbReference type="InterPro" id="IPR002575">
    <property type="entry name" value="Aminoglycoside_PTrfase"/>
</dbReference>
<reference evidence="3 5" key="1">
    <citation type="journal article" date="2018" name="Front. Microbiol.">
        <title>Genome-Based Analysis Reveals the Taxonomy and Diversity of the Family Idiomarinaceae.</title>
        <authorList>
            <person name="Liu Y."/>
            <person name="Lai Q."/>
            <person name="Shao Z."/>
        </authorList>
    </citation>
    <scope>NUCLEOTIDE SEQUENCE [LARGE SCALE GENOMIC DNA]</scope>
    <source>
        <strain evidence="3 5">CF12-14</strain>
    </source>
</reference>
<dbReference type="InterPro" id="IPR052898">
    <property type="entry name" value="ACAD10-like"/>
</dbReference>
<accession>A0A327X772</accession>
<comment type="caution">
    <text evidence="2">The sequence shown here is derived from an EMBL/GenBank/DDBJ whole genome shotgun (WGS) entry which is preliminary data.</text>
</comment>
<dbReference type="Pfam" id="PF01636">
    <property type="entry name" value="APH"/>
    <property type="match status" value="1"/>
</dbReference>
<dbReference type="InterPro" id="IPR011009">
    <property type="entry name" value="Kinase-like_dom_sf"/>
</dbReference>
<dbReference type="GO" id="GO:0016301">
    <property type="term" value="F:kinase activity"/>
    <property type="evidence" value="ECO:0007669"/>
    <property type="project" value="UniProtKB-KW"/>
</dbReference>
<dbReference type="EMBL" id="PIPK01000001">
    <property type="protein sequence ID" value="RUO28339.1"/>
    <property type="molecule type" value="Genomic_DNA"/>
</dbReference>
<reference evidence="2 4" key="2">
    <citation type="submission" date="2018-06" db="EMBL/GenBank/DDBJ databases">
        <title>Genomic Encyclopedia of Type Strains, Phase III (KMG-III): the genomes of soil and plant-associated and newly described type strains.</title>
        <authorList>
            <person name="Whitman W."/>
        </authorList>
    </citation>
    <scope>NUCLEOTIDE SEQUENCE [LARGE SCALE GENOMIC DNA]</scope>
    <source>
        <strain evidence="2 4">CGMCC 1.15366</strain>
    </source>
</reference>
<dbReference type="PANTHER" id="PTHR47829">
    <property type="entry name" value="HYDROLASE, PUTATIVE (AFU_ORTHOLOGUE AFUA_1G12880)-RELATED"/>
    <property type="match status" value="1"/>
</dbReference>
<dbReference type="OrthoDB" id="3806873at2"/>
<protein>
    <submittedName>
        <fullName evidence="2">Aminoglycoside phosphotransferase (APT) family kinase protein</fullName>
    </submittedName>
    <submittedName>
        <fullName evidence="3">Phosphotransferase family protein</fullName>
    </submittedName>
</protein>
<dbReference type="CDD" id="cd05154">
    <property type="entry name" value="ACAD10_11_N-like"/>
    <property type="match status" value="1"/>
</dbReference>
<evidence type="ECO:0000313" key="4">
    <source>
        <dbReference type="Proteomes" id="UP000249203"/>
    </source>
</evidence>
<dbReference type="Gene3D" id="3.30.200.20">
    <property type="entry name" value="Phosphorylase Kinase, domain 1"/>
    <property type="match status" value="1"/>
</dbReference>
<gene>
    <name evidence="2" type="ORF">B0I24_101125</name>
    <name evidence="3" type="ORF">CWE07_00600</name>
</gene>
<evidence type="ECO:0000313" key="5">
    <source>
        <dbReference type="Proteomes" id="UP000287865"/>
    </source>
</evidence>
<evidence type="ECO:0000313" key="3">
    <source>
        <dbReference type="EMBL" id="RUO28339.1"/>
    </source>
</evidence>
<feature type="domain" description="Aminoglycoside phosphotransferase" evidence="1">
    <location>
        <begin position="38"/>
        <end position="274"/>
    </location>
</feature>
<dbReference type="InterPro" id="IPR041726">
    <property type="entry name" value="ACAD10_11_N"/>
</dbReference>
<evidence type="ECO:0000259" key="1">
    <source>
        <dbReference type="Pfam" id="PF01636"/>
    </source>
</evidence>